<organism evidence="1 2">
    <name type="scientific">Lysobacter panacisoli</name>
    <dbReference type="NCBI Taxonomy" id="1255263"/>
    <lineage>
        <taxon>Bacteria</taxon>
        <taxon>Pseudomonadati</taxon>
        <taxon>Pseudomonadota</taxon>
        <taxon>Gammaproteobacteria</taxon>
        <taxon>Lysobacterales</taxon>
        <taxon>Lysobacteraceae</taxon>
        <taxon>Lysobacter</taxon>
    </lineage>
</organism>
<evidence type="ECO:0000313" key="2">
    <source>
        <dbReference type="Proteomes" id="UP001501083"/>
    </source>
</evidence>
<dbReference type="EMBL" id="BAABKY010000004">
    <property type="protein sequence ID" value="GAA5080864.1"/>
    <property type="molecule type" value="Genomic_DNA"/>
</dbReference>
<keyword evidence="2" id="KW-1185">Reference proteome</keyword>
<comment type="caution">
    <text evidence="1">The sequence shown here is derived from an EMBL/GenBank/DDBJ whole genome shotgun (WGS) entry which is preliminary data.</text>
</comment>
<sequence>MAQVKGEFEVKRTPEGSCDLGDGVAAGHFRFDKRFSGALDATGVVHMMAVGTEVEGSAAYVALERISGTLDGRTGAFFTQHNGTMDRGAPTLSLTVVPDSGTGELTGLRGRMAIDIVDGKHYYTLDYTLGEG</sequence>
<protein>
    <recommendedName>
        <fullName evidence="3">DUF3224 domain-containing protein</fullName>
    </recommendedName>
</protein>
<dbReference type="Gene3D" id="2.40.350.10">
    <property type="entry name" value="SO1590-like"/>
    <property type="match status" value="1"/>
</dbReference>
<gene>
    <name evidence="1" type="ORF">GCM10025759_30660</name>
</gene>
<evidence type="ECO:0008006" key="3">
    <source>
        <dbReference type="Google" id="ProtNLM"/>
    </source>
</evidence>
<dbReference type="RefSeq" id="WP_158982310.1">
    <property type="nucleotide sequence ID" value="NZ_BAABKY010000004.1"/>
</dbReference>
<dbReference type="InterPro" id="IPR023159">
    <property type="entry name" value="SO1590-like_sf"/>
</dbReference>
<name>A0ABP9LL92_9GAMM</name>
<dbReference type="Pfam" id="PF11528">
    <property type="entry name" value="DUF3224"/>
    <property type="match status" value="1"/>
</dbReference>
<dbReference type="SUPFAM" id="SSF159238">
    <property type="entry name" value="SO1590-like"/>
    <property type="match status" value="1"/>
</dbReference>
<accession>A0ABP9LL92</accession>
<reference evidence="2" key="1">
    <citation type="journal article" date="2019" name="Int. J. Syst. Evol. Microbiol.">
        <title>The Global Catalogue of Microorganisms (GCM) 10K type strain sequencing project: providing services to taxonomists for standard genome sequencing and annotation.</title>
        <authorList>
            <consortium name="The Broad Institute Genomics Platform"/>
            <consortium name="The Broad Institute Genome Sequencing Center for Infectious Disease"/>
            <person name="Wu L."/>
            <person name="Ma J."/>
        </authorList>
    </citation>
    <scope>NUCLEOTIDE SEQUENCE [LARGE SCALE GENOMIC DNA]</scope>
    <source>
        <strain evidence="2">JCM 19212</strain>
    </source>
</reference>
<evidence type="ECO:0000313" key="1">
    <source>
        <dbReference type="EMBL" id="GAA5080864.1"/>
    </source>
</evidence>
<dbReference type="Proteomes" id="UP001501083">
    <property type="component" value="Unassembled WGS sequence"/>
</dbReference>
<proteinExistence type="predicted"/>
<dbReference type="InterPro" id="IPR021607">
    <property type="entry name" value="DUF3224"/>
</dbReference>